<dbReference type="InterPro" id="IPR035901">
    <property type="entry name" value="GIY-YIG_endonuc_sf"/>
</dbReference>
<gene>
    <name evidence="3" type="ORF">ISN74_06165</name>
</gene>
<name>A0ABX7GZ58_9GAMM</name>
<dbReference type="EMBL" id="CP064030">
    <property type="protein sequence ID" value="QRN55807.1"/>
    <property type="molecule type" value="Genomic_DNA"/>
</dbReference>
<reference evidence="3 4" key="1">
    <citation type="submission" date="2020-10" db="EMBL/GenBank/DDBJ databases">
        <title>Phylogeny of dyella-like bacteria.</title>
        <authorList>
            <person name="Fu J."/>
        </authorList>
    </citation>
    <scope>NUCLEOTIDE SEQUENCE [LARGE SCALE GENOMIC DNA]</scope>
    <source>
        <strain evidence="3 4">DHOB09</strain>
    </source>
</reference>
<evidence type="ECO:0000256" key="1">
    <source>
        <dbReference type="ARBA" id="ARBA00007435"/>
    </source>
</evidence>
<dbReference type="Proteomes" id="UP000663181">
    <property type="component" value="Chromosome"/>
</dbReference>
<organism evidence="3 4">
    <name type="scientific">Dyella caseinilytica</name>
    <dbReference type="NCBI Taxonomy" id="1849581"/>
    <lineage>
        <taxon>Bacteria</taxon>
        <taxon>Pseudomonadati</taxon>
        <taxon>Pseudomonadota</taxon>
        <taxon>Gammaproteobacteria</taxon>
        <taxon>Lysobacterales</taxon>
        <taxon>Rhodanobacteraceae</taxon>
        <taxon>Dyella</taxon>
    </lineage>
</organism>
<accession>A0ABX7GZ58</accession>
<dbReference type="PANTHER" id="PTHR34477">
    <property type="entry name" value="UPF0213 PROTEIN YHBQ"/>
    <property type="match status" value="1"/>
</dbReference>
<keyword evidence="4" id="KW-1185">Reference proteome</keyword>
<protein>
    <submittedName>
        <fullName evidence="3">GIY-YIG nuclease family protein</fullName>
    </submittedName>
</protein>
<dbReference type="InterPro" id="IPR050190">
    <property type="entry name" value="UPF0213_domain"/>
</dbReference>
<evidence type="ECO:0000313" key="3">
    <source>
        <dbReference type="EMBL" id="QRN55807.1"/>
    </source>
</evidence>
<dbReference type="CDD" id="cd10448">
    <property type="entry name" value="GIY-YIG_unchar_3"/>
    <property type="match status" value="1"/>
</dbReference>
<evidence type="ECO:0000313" key="4">
    <source>
        <dbReference type="Proteomes" id="UP000663181"/>
    </source>
</evidence>
<dbReference type="PANTHER" id="PTHR34477:SF5">
    <property type="entry name" value="BSL5627 PROTEIN"/>
    <property type="match status" value="1"/>
</dbReference>
<dbReference type="Pfam" id="PF01541">
    <property type="entry name" value="GIY-YIG"/>
    <property type="match status" value="1"/>
</dbReference>
<dbReference type="InterPro" id="IPR000305">
    <property type="entry name" value="GIY-YIG_endonuc"/>
</dbReference>
<dbReference type="SUPFAM" id="SSF82771">
    <property type="entry name" value="GIY-YIG endonuclease"/>
    <property type="match status" value="1"/>
</dbReference>
<proteinExistence type="inferred from homology"/>
<dbReference type="PROSITE" id="PS50164">
    <property type="entry name" value="GIY_YIG"/>
    <property type="match status" value="1"/>
</dbReference>
<feature type="domain" description="GIY-YIG" evidence="2">
    <location>
        <begin position="4"/>
        <end position="81"/>
    </location>
</feature>
<evidence type="ECO:0000259" key="2">
    <source>
        <dbReference type="PROSITE" id="PS50164"/>
    </source>
</evidence>
<sequence>MDRRLPCVYILASRRRGTLYVGVTSDLIKRIWQHKNDFVAGFTNRYDVHLLAWFELHDTMESAILRKKAIKNWKRDCKFRLIEEENP</sequence>
<comment type="similarity">
    <text evidence="1">Belongs to the UPF0213 family.</text>
</comment>
<dbReference type="Gene3D" id="3.40.1440.10">
    <property type="entry name" value="GIY-YIG endonuclease"/>
    <property type="match status" value="1"/>
</dbReference>